<evidence type="ECO:0000256" key="6">
    <source>
        <dbReference type="ARBA" id="ARBA00023136"/>
    </source>
</evidence>
<dbReference type="InterPro" id="IPR014024">
    <property type="entry name" value="Auxin_eff_plant"/>
</dbReference>
<feature type="transmembrane region" description="Helical" evidence="8">
    <location>
        <begin position="132"/>
        <end position="152"/>
    </location>
</feature>
<evidence type="ECO:0000256" key="8">
    <source>
        <dbReference type="RuleBase" id="RU362108"/>
    </source>
</evidence>
<accession>A0A8T1QWA3</accession>
<gene>
    <name evidence="10" type="ORF">CIPAW_03G029800</name>
    <name evidence="11" type="ORF">I3842_03G024600</name>
</gene>
<dbReference type="Proteomes" id="UP000811609">
    <property type="component" value="Chromosome 3"/>
</dbReference>
<keyword evidence="4 8" id="KW-0812">Transmembrane</keyword>
<reference evidence="10" key="1">
    <citation type="submission" date="2020-12" db="EMBL/GenBank/DDBJ databases">
        <title>WGS assembly of Carya illinoinensis cv. Pawnee.</title>
        <authorList>
            <person name="Platts A."/>
            <person name="Shu S."/>
            <person name="Wright S."/>
            <person name="Barry K."/>
            <person name="Edger P."/>
            <person name="Pires J.C."/>
            <person name="Schmutz J."/>
        </authorList>
    </citation>
    <scope>NUCLEOTIDE SEQUENCE</scope>
    <source>
        <tissue evidence="10">Leaf</tissue>
    </source>
</reference>
<dbReference type="Pfam" id="PF03547">
    <property type="entry name" value="Mem_trans"/>
    <property type="match status" value="1"/>
</dbReference>
<feature type="transmembrane region" description="Helical" evidence="8">
    <location>
        <begin position="343"/>
        <end position="365"/>
    </location>
</feature>
<feature type="transmembrane region" description="Helical" evidence="8">
    <location>
        <begin position="253"/>
        <end position="273"/>
    </location>
</feature>
<feature type="compositionally biased region" description="Acidic residues" evidence="9">
    <location>
        <begin position="182"/>
        <end position="197"/>
    </location>
</feature>
<evidence type="ECO:0000313" key="11">
    <source>
        <dbReference type="EMBL" id="KAG6719790.1"/>
    </source>
</evidence>
<comment type="caution">
    <text evidence="10">The sequence shown here is derived from an EMBL/GenBank/DDBJ whole genome shotgun (WGS) entry which is preliminary data.</text>
</comment>
<dbReference type="InterPro" id="IPR051107">
    <property type="entry name" value="Auxin_Efflux_Carrier"/>
</dbReference>
<feature type="region of interest" description="Disordered" evidence="9">
    <location>
        <begin position="167"/>
        <end position="203"/>
    </location>
</feature>
<comment type="subcellular location">
    <subcellularLocation>
        <location evidence="1 8">Membrane</location>
        <topology evidence="1 8">Multi-pass membrane protein</topology>
    </subcellularLocation>
</comment>
<proteinExistence type="inferred from homology"/>
<feature type="transmembrane region" description="Helical" evidence="8">
    <location>
        <begin position="285"/>
        <end position="303"/>
    </location>
</feature>
<keyword evidence="12" id="KW-1185">Reference proteome</keyword>
<dbReference type="PANTHER" id="PTHR31752:SF40">
    <property type="entry name" value="AUXIN EFFLUX CARRIER COMPONENT 8"/>
    <property type="match status" value="1"/>
</dbReference>
<keyword evidence="6 8" id="KW-0472">Membrane</keyword>
<comment type="similarity">
    <text evidence="2 8">Belongs to the auxin efflux carrier (TC 2.A.69.1) family.</text>
</comment>
<evidence type="ECO:0000256" key="4">
    <source>
        <dbReference type="ARBA" id="ARBA00022692"/>
    </source>
</evidence>
<dbReference type="GO" id="GO:0005886">
    <property type="term" value="C:plasma membrane"/>
    <property type="evidence" value="ECO:0007669"/>
    <property type="project" value="TreeGrafter"/>
</dbReference>
<evidence type="ECO:0000256" key="9">
    <source>
        <dbReference type="SAM" id="MobiDB-lite"/>
    </source>
</evidence>
<comment type="caution">
    <text evidence="8">Lacks conserved residue(s) required for the propagation of feature annotation.</text>
</comment>
<evidence type="ECO:0000256" key="1">
    <source>
        <dbReference type="ARBA" id="ARBA00004141"/>
    </source>
</evidence>
<dbReference type="GO" id="GO:0009926">
    <property type="term" value="P:auxin polar transport"/>
    <property type="evidence" value="ECO:0007669"/>
    <property type="project" value="TreeGrafter"/>
</dbReference>
<organism evidence="10 12">
    <name type="scientific">Carya illinoinensis</name>
    <name type="common">Pecan</name>
    <dbReference type="NCBI Taxonomy" id="32201"/>
    <lineage>
        <taxon>Eukaryota</taxon>
        <taxon>Viridiplantae</taxon>
        <taxon>Streptophyta</taxon>
        <taxon>Embryophyta</taxon>
        <taxon>Tracheophyta</taxon>
        <taxon>Spermatophyta</taxon>
        <taxon>Magnoliopsida</taxon>
        <taxon>eudicotyledons</taxon>
        <taxon>Gunneridae</taxon>
        <taxon>Pentapetalae</taxon>
        <taxon>rosids</taxon>
        <taxon>fabids</taxon>
        <taxon>Fagales</taxon>
        <taxon>Juglandaceae</taxon>
        <taxon>Carya</taxon>
    </lineage>
</organism>
<dbReference type="Proteomes" id="UP000811246">
    <property type="component" value="Chromosome 3"/>
</dbReference>
<evidence type="ECO:0000256" key="7">
    <source>
        <dbReference type="ARBA" id="ARBA00023294"/>
    </source>
</evidence>
<feature type="transmembrane region" description="Helical" evidence="8">
    <location>
        <begin position="101"/>
        <end position="120"/>
    </location>
</feature>
<evidence type="ECO:0000313" key="12">
    <source>
        <dbReference type="Proteomes" id="UP000811609"/>
    </source>
</evidence>
<dbReference type="PANTHER" id="PTHR31752">
    <property type="entry name" value="AUXIN EFFLUX CARRIER COMPONENT 1B-RELATED"/>
    <property type="match status" value="1"/>
</dbReference>
<keyword evidence="3 8" id="KW-0813">Transport</keyword>
<evidence type="ECO:0000313" key="10">
    <source>
        <dbReference type="EMBL" id="KAG6659370.1"/>
    </source>
</evidence>
<keyword evidence="5 8" id="KW-1133">Transmembrane helix</keyword>
<feature type="transmembrane region" description="Helical" evidence="8">
    <location>
        <begin position="69"/>
        <end position="89"/>
    </location>
</feature>
<protein>
    <recommendedName>
        <fullName evidence="8">Auxin efflux carrier component</fullName>
    </recommendedName>
</protein>
<feature type="transmembrane region" description="Helical" evidence="8">
    <location>
        <begin position="7"/>
        <end position="28"/>
    </location>
</feature>
<name>A0A8T1QWA3_CARIL</name>
<keyword evidence="7 8" id="KW-0927">Auxin signaling pathway</keyword>
<dbReference type="EMBL" id="CM031811">
    <property type="protein sequence ID" value="KAG6659370.1"/>
    <property type="molecule type" value="Genomic_DNA"/>
</dbReference>
<dbReference type="OrthoDB" id="2133778at2759"/>
<dbReference type="AlphaFoldDB" id="A0A8T1QWA3"/>
<dbReference type="GO" id="GO:0010329">
    <property type="term" value="F:auxin efflux transmembrane transporter activity"/>
    <property type="evidence" value="ECO:0007669"/>
    <property type="project" value="TreeGrafter"/>
</dbReference>
<dbReference type="NCBIfam" id="TIGR00946">
    <property type="entry name" value="2a69"/>
    <property type="match status" value="1"/>
</dbReference>
<dbReference type="GO" id="GO:0009734">
    <property type="term" value="P:auxin-activated signaling pathway"/>
    <property type="evidence" value="ECO:0007669"/>
    <property type="project" value="UniProtKB-UniRule"/>
</dbReference>
<sequence>MISPSDVYHVVAAAVPLYVVMIVAYISVKWWKLFTPDQCAGINKFVAKYSIPLLSFQVISANNPYKMNLQLIFADILQKLLAFLVLTAITKVSSRGDLNWIITGISLSTLPNTLILGIPLLKAMYGEEAPTLLSQIIVLQSLIWYNILLFLFELSAAKAAPVTPALEAPVDTEAPQEAQTKEEEEEEKEEEDEEEEEARTRTTTKTKTMLILLTVGKKLFRNPNTHATLTGLIWASIHFKWGVKMPDIVKQSILIISNGGLGMAMFSLGLFMASRASIIPCGTRLALVAMGMKFLVGPALMAVPSTAVGLRGKVLREAIVQAALPQGIVPFVFAKEYNVHPDILSTGVIFGIIISMPIALAYYFLLAL</sequence>
<evidence type="ECO:0000256" key="3">
    <source>
        <dbReference type="ARBA" id="ARBA00022448"/>
    </source>
</evidence>
<comment type="function">
    <text evidence="8">May act as a component of the auxin efflux carrier.</text>
</comment>
<dbReference type="EMBL" id="CM031827">
    <property type="protein sequence ID" value="KAG6719790.1"/>
    <property type="molecule type" value="Genomic_DNA"/>
</dbReference>
<evidence type="ECO:0000256" key="2">
    <source>
        <dbReference type="ARBA" id="ARBA00009177"/>
    </source>
</evidence>
<dbReference type="GO" id="GO:0005783">
    <property type="term" value="C:endoplasmic reticulum"/>
    <property type="evidence" value="ECO:0007669"/>
    <property type="project" value="TreeGrafter"/>
</dbReference>
<evidence type="ECO:0000256" key="5">
    <source>
        <dbReference type="ARBA" id="ARBA00022989"/>
    </source>
</evidence>
<reference evidence="11" key="2">
    <citation type="submission" date="2021-01" db="EMBL/GenBank/DDBJ databases">
        <authorList>
            <person name="Lovell J.T."/>
            <person name="Bentley N."/>
            <person name="Bhattarai G."/>
            <person name="Jenkins J.W."/>
            <person name="Sreedasyam A."/>
            <person name="Alarcon Y."/>
            <person name="Bock C."/>
            <person name="Boston L."/>
            <person name="Carlson J."/>
            <person name="Cervantes K."/>
            <person name="Clermont K."/>
            <person name="Krom N."/>
            <person name="Kubenka K."/>
            <person name="Mamidi S."/>
            <person name="Mattison C."/>
            <person name="Monteros M."/>
            <person name="Pisani C."/>
            <person name="Plott C."/>
            <person name="Rajasekar S."/>
            <person name="Rhein H.S."/>
            <person name="Rohla C."/>
            <person name="Song M."/>
            <person name="Hilaire R.S."/>
            <person name="Shu S."/>
            <person name="Wells L."/>
            <person name="Wang X."/>
            <person name="Webber J."/>
            <person name="Heerema R.J."/>
            <person name="Klein P."/>
            <person name="Conner P."/>
            <person name="Grauke L."/>
            <person name="Grimwood J."/>
            <person name="Schmutz J."/>
            <person name="Randall J.J."/>
        </authorList>
    </citation>
    <scope>NUCLEOTIDE SEQUENCE</scope>
    <source>
        <tissue evidence="11">Leaf</tissue>
    </source>
</reference>
<dbReference type="InterPro" id="IPR004776">
    <property type="entry name" value="Mem_transp_PIN-like"/>
</dbReference>